<reference evidence="3 4" key="1">
    <citation type="submission" date="2015-09" db="EMBL/GenBank/DDBJ databases">
        <title>Trachymyrmex cornetzi WGS genome.</title>
        <authorList>
            <person name="Nygaard S."/>
            <person name="Hu H."/>
            <person name="Boomsma J."/>
            <person name="Zhang G."/>
        </authorList>
    </citation>
    <scope>NUCLEOTIDE SEQUENCE [LARGE SCALE GENOMIC DNA]</scope>
    <source>
        <strain evidence="3">Tcor2-1</strain>
        <tissue evidence="3">Whole body</tissue>
    </source>
</reference>
<keyword evidence="2" id="KW-0460">Magnesium</keyword>
<dbReference type="PROSITE" id="PS00444">
    <property type="entry name" value="POLYPRENYL_SYNTHASE_2"/>
    <property type="match status" value="1"/>
</dbReference>
<evidence type="ECO:0000256" key="1">
    <source>
        <dbReference type="ARBA" id="ARBA00022723"/>
    </source>
</evidence>
<dbReference type="GO" id="GO:0042811">
    <property type="term" value="P:pheromone biosynthetic process"/>
    <property type="evidence" value="ECO:0007669"/>
    <property type="project" value="UniProtKB-ARBA"/>
</dbReference>
<evidence type="ECO:0000256" key="2">
    <source>
        <dbReference type="ARBA" id="ARBA00022842"/>
    </source>
</evidence>
<proteinExistence type="predicted"/>
<evidence type="ECO:0000313" key="4">
    <source>
        <dbReference type="Proteomes" id="UP000078492"/>
    </source>
</evidence>
<evidence type="ECO:0000313" key="3">
    <source>
        <dbReference type="EMBL" id="KYN21738.1"/>
    </source>
</evidence>
<dbReference type="GO" id="GO:0004659">
    <property type="term" value="F:prenyltransferase activity"/>
    <property type="evidence" value="ECO:0007669"/>
    <property type="project" value="InterPro"/>
</dbReference>
<dbReference type="PANTHER" id="PTHR12001:SF44">
    <property type="entry name" value="GERANYLGERANYL PYROPHOSPHATE SYNTHASE"/>
    <property type="match status" value="1"/>
</dbReference>
<keyword evidence="1" id="KW-0479">Metal-binding</keyword>
<sequence length="207" mass="24172">QATQVYMEQLLELHRGQGMDIFWRDNFICPTEEDYKTMTIRSNTLINFAETGGLFNLAVRLMKLFSTYEEDFSSLIATLGLYFQIRDDYCNLCLGEYTENKSYCEDLTEGKFSFPIIHALRSNPDDRQIISIVRQRTKDIEVKRHCIKLLERFGSFKYTRNVLQELDSTARTEIERLGGNPLLVRILDELKNWDTQDAPKDPLTGTF</sequence>
<protein>
    <submittedName>
        <fullName evidence="3">Geranylgeranyl pyrophosphate synthase</fullName>
    </submittedName>
</protein>
<dbReference type="InterPro" id="IPR033749">
    <property type="entry name" value="Polyprenyl_synt_CS"/>
</dbReference>
<dbReference type="STRING" id="471704.A0A151J9J3"/>
<dbReference type="SUPFAM" id="SSF48576">
    <property type="entry name" value="Terpenoid synthases"/>
    <property type="match status" value="1"/>
</dbReference>
<name>A0A151J9J3_9HYME</name>
<dbReference type="Pfam" id="PF00348">
    <property type="entry name" value="polyprenyl_synt"/>
    <property type="match status" value="1"/>
</dbReference>
<dbReference type="GO" id="GO:0008299">
    <property type="term" value="P:isoprenoid biosynthetic process"/>
    <property type="evidence" value="ECO:0007669"/>
    <property type="project" value="InterPro"/>
</dbReference>
<dbReference type="InterPro" id="IPR000092">
    <property type="entry name" value="Polyprenyl_synt"/>
</dbReference>
<dbReference type="AlphaFoldDB" id="A0A151J9J3"/>
<feature type="non-terminal residue" evidence="3">
    <location>
        <position position="1"/>
    </location>
</feature>
<organism evidence="3 4">
    <name type="scientific">Trachymyrmex cornetzi</name>
    <dbReference type="NCBI Taxonomy" id="471704"/>
    <lineage>
        <taxon>Eukaryota</taxon>
        <taxon>Metazoa</taxon>
        <taxon>Ecdysozoa</taxon>
        <taxon>Arthropoda</taxon>
        <taxon>Hexapoda</taxon>
        <taxon>Insecta</taxon>
        <taxon>Pterygota</taxon>
        <taxon>Neoptera</taxon>
        <taxon>Endopterygota</taxon>
        <taxon>Hymenoptera</taxon>
        <taxon>Apocrita</taxon>
        <taxon>Aculeata</taxon>
        <taxon>Formicoidea</taxon>
        <taxon>Formicidae</taxon>
        <taxon>Myrmicinae</taxon>
        <taxon>Trachymyrmex</taxon>
    </lineage>
</organism>
<dbReference type="Proteomes" id="UP000078492">
    <property type="component" value="Unassembled WGS sequence"/>
</dbReference>
<dbReference type="GO" id="GO:0046872">
    <property type="term" value="F:metal ion binding"/>
    <property type="evidence" value="ECO:0007669"/>
    <property type="project" value="UniProtKB-KW"/>
</dbReference>
<dbReference type="PANTHER" id="PTHR12001">
    <property type="entry name" value="GERANYLGERANYL PYROPHOSPHATE SYNTHASE"/>
    <property type="match status" value="1"/>
</dbReference>
<gene>
    <name evidence="3" type="ORF">ALC57_05883</name>
</gene>
<keyword evidence="4" id="KW-1185">Reference proteome</keyword>
<dbReference type="EMBL" id="KQ979400">
    <property type="protein sequence ID" value="KYN21738.1"/>
    <property type="molecule type" value="Genomic_DNA"/>
</dbReference>
<dbReference type="Gene3D" id="1.10.600.10">
    <property type="entry name" value="Farnesyl Diphosphate Synthase"/>
    <property type="match status" value="1"/>
</dbReference>
<dbReference type="InterPro" id="IPR008949">
    <property type="entry name" value="Isoprenoid_synthase_dom_sf"/>
</dbReference>
<accession>A0A151J9J3</accession>